<organism evidence="2 3">
    <name type="scientific">Pleurodeles waltl</name>
    <name type="common">Iberian ribbed newt</name>
    <dbReference type="NCBI Taxonomy" id="8319"/>
    <lineage>
        <taxon>Eukaryota</taxon>
        <taxon>Metazoa</taxon>
        <taxon>Chordata</taxon>
        <taxon>Craniata</taxon>
        <taxon>Vertebrata</taxon>
        <taxon>Euteleostomi</taxon>
        <taxon>Amphibia</taxon>
        <taxon>Batrachia</taxon>
        <taxon>Caudata</taxon>
        <taxon>Salamandroidea</taxon>
        <taxon>Salamandridae</taxon>
        <taxon>Pleurodelinae</taxon>
        <taxon>Pleurodeles</taxon>
    </lineage>
</organism>
<dbReference type="Proteomes" id="UP001066276">
    <property type="component" value="Chromosome 8"/>
</dbReference>
<feature type="region of interest" description="Disordered" evidence="1">
    <location>
        <begin position="1"/>
        <end position="67"/>
    </location>
</feature>
<comment type="caution">
    <text evidence="2">The sequence shown here is derived from an EMBL/GenBank/DDBJ whole genome shotgun (WGS) entry which is preliminary data.</text>
</comment>
<dbReference type="AlphaFoldDB" id="A0AAV7NGZ0"/>
<sequence length="198" mass="22330">MSTARESRECKEREEERQNLGGTWSTKGLRSAPADNSTLDADTEADVAGVQAEQRSGTDIKRPSLPSADIYSNLNTTMPSPRYAQGNTRSLTISKDLKNPRNLTSQWSPKQRLTQRLARLKPKRKSKQPGPHLYLHAWKISNLLSFRRFIKAVAKYPRNTHLSTSERYRASSNTHQRKQNGSMWGGHAFITTSALHLG</sequence>
<feature type="compositionally biased region" description="Basic and acidic residues" evidence="1">
    <location>
        <begin position="1"/>
        <end position="18"/>
    </location>
</feature>
<feature type="compositionally biased region" description="Polar residues" evidence="1">
    <location>
        <begin position="20"/>
        <end position="40"/>
    </location>
</feature>
<evidence type="ECO:0000313" key="3">
    <source>
        <dbReference type="Proteomes" id="UP001066276"/>
    </source>
</evidence>
<evidence type="ECO:0000313" key="2">
    <source>
        <dbReference type="EMBL" id="KAJ1115418.1"/>
    </source>
</evidence>
<dbReference type="EMBL" id="JANPWB010000012">
    <property type="protein sequence ID" value="KAJ1115418.1"/>
    <property type="molecule type" value="Genomic_DNA"/>
</dbReference>
<protein>
    <submittedName>
        <fullName evidence="2">Uncharacterized protein</fullName>
    </submittedName>
</protein>
<feature type="region of interest" description="Disordered" evidence="1">
    <location>
        <begin position="92"/>
        <end position="111"/>
    </location>
</feature>
<feature type="compositionally biased region" description="Polar residues" evidence="1">
    <location>
        <begin position="101"/>
        <end position="111"/>
    </location>
</feature>
<name>A0AAV7NGZ0_PLEWA</name>
<gene>
    <name evidence="2" type="ORF">NDU88_003642</name>
</gene>
<proteinExistence type="predicted"/>
<evidence type="ECO:0000256" key="1">
    <source>
        <dbReference type="SAM" id="MobiDB-lite"/>
    </source>
</evidence>
<accession>A0AAV7NGZ0</accession>
<keyword evidence="3" id="KW-1185">Reference proteome</keyword>
<reference evidence="2" key="1">
    <citation type="journal article" date="2022" name="bioRxiv">
        <title>Sequencing and chromosome-scale assembly of the giantPleurodeles waltlgenome.</title>
        <authorList>
            <person name="Brown T."/>
            <person name="Elewa A."/>
            <person name="Iarovenko S."/>
            <person name="Subramanian E."/>
            <person name="Araus A.J."/>
            <person name="Petzold A."/>
            <person name="Susuki M."/>
            <person name="Suzuki K.-i.T."/>
            <person name="Hayashi T."/>
            <person name="Toyoda A."/>
            <person name="Oliveira C."/>
            <person name="Osipova E."/>
            <person name="Leigh N.D."/>
            <person name="Simon A."/>
            <person name="Yun M.H."/>
        </authorList>
    </citation>
    <scope>NUCLEOTIDE SEQUENCE</scope>
    <source>
        <strain evidence="2">20211129_DDA</strain>
        <tissue evidence="2">Liver</tissue>
    </source>
</reference>